<comment type="caution">
    <text evidence="1">The sequence shown here is derived from an EMBL/GenBank/DDBJ whole genome shotgun (WGS) entry which is preliminary data.</text>
</comment>
<proteinExistence type="predicted"/>
<dbReference type="EMBL" id="JADFFL010000004">
    <property type="protein sequence ID" value="MBE9662689.1"/>
    <property type="molecule type" value="Genomic_DNA"/>
</dbReference>
<dbReference type="AlphaFoldDB" id="A0A929PX08"/>
<gene>
    <name evidence="1" type="ORF">IRJ16_12420</name>
</gene>
<organism evidence="1 2">
    <name type="scientific">Mucilaginibacter myungsuensis</name>
    <dbReference type="NCBI Taxonomy" id="649104"/>
    <lineage>
        <taxon>Bacteria</taxon>
        <taxon>Pseudomonadati</taxon>
        <taxon>Bacteroidota</taxon>
        <taxon>Sphingobacteriia</taxon>
        <taxon>Sphingobacteriales</taxon>
        <taxon>Sphingobacteriaceae</taxon>
        <taxon>Mucilaginibacter</taxon>
    </lineage>
</organism>
<evidence type="ECO:0000313" key="2">
    <source>
        <dbReference type="Proteomes" id="UP000622475"/>
    </source>
</evidence>
<evidence type="ECO:0000313" key="1">
    <source>
        <dbReference type="EMBL" id="MBE9662689.1"/>
    </source>
</evidence>
<keyword evidence="2" id="KW-1185">Reference proteome</keyword>
<dbReference type="RefSeq" id="WP_194111901.1">
    <property type="nucleotide sequence ID" value="NZ_JADFFL010000004.1"/>
</dbReference>
<sequence length="122" mass="14013">MESTLDPKNILEHLQTLLHQIKRLATFAYTESNAFALTLLNRKRMEIEEELIPLVPEAPVQDIHQSRTMKAILLCYKPVRRKLKAIDKSLETYYRDGLAGLQHEVEALIAFVTPTITKLKVS</sequence>
<name>A0A929PX08_9SPHI</name>
<reference evidence="1" key="1">
    <citation type="submission" date="2020-10" db="EMBL/GenBank/DDBJ databases">
        <title>Mucilaginibacter mali sp. nov., isolated from rhizosphere soil of apple orchard.</title>
        <authorList>
            <person name="Lee J.-S."/>
            <person name="Kim H.S."/>
            <person name="Kim J.-S."/>
        </authorList>
    </citation>
    <scope>NUCLEOTIDE SEQUENCE</scope>
    <source>
        <strain evidence="1">KCTC 22746</strain>
    </source>
</reference>
<dbReference type="Proteomes" id="UP000622475">
    <property type="component" value="Unassembled WGS sequence"/>
</dbReference>
<protein>
    <submittedName>
        <fullName evidence="1">Uncharacterized protein</fullName>
    </submittedName>
</protein>
<accession>A0A929PX08</accession>